<proteinExistence type="predicted"/>
<organism evidence="2 3">
    <name type="scientific">Fraxinus pennsylvanica</name>
    <dbReference type="NCBI Taxonomy" id="56036"/>
    <lineage>
        <taxon>Eukaryota</taxon>
        <taxon>Viridiplantae</taxon>
        <taxon>Streptophyta</taxon>
        <taxon>Embryophyta</taxon>
        <taxon>Tracheophyta</taxon>
        <taxon>Spermatophyta</taxon>
        <taxon>Magnoliopsida</taxon>
        <taxon>eudicotyledons</taxon>
        <taxon>Gunneridae</taxon>
        <taxon>Pentapetalae</taxon>
        <taxon>asterids</taxon>
        <taxon>lamiids</taxon>
        <taxon>Lamiales</taxon>
        <taxon>Oleaceae</taxon>
        <taxon>Oleeae</taxon>
        <taxon>Fraxinus</taxon>
    </lineage>
</organism>
<accession>A0AAD2A4D8</accession>
<sequence>MSVLDYSVKRTVTLRTEAINDEQRTLTYKALDGDVLKLYPSYQFAIAVSDVKWTIEYEKALPVVPTPEIYMVLALPCVQGEIFGGLKVKNVVSGEVTDLNVYGLFFAIGHESATKFLDEQLEVDSNGYVITKPGTDLVG</sequence>
<gene>
    <name evidence="2" type="ORF">FPE_LOCUS28755</name>
</gene>
<dbReference type="GO" id="GO:0006952">
    <property type="term" value="P:defense response"/>
    <property type="evidence" value="ECO:0007669"/>
    <property type="project" value="InterPro"/>
</dbReference>
<keyword evidence="3" id="KW-1185">Reference proteome</keyword>
<dbReference type="AlphaFoldDB" id="A0AAD2A4D8"/>
<protein>
    <recommendedName>
        <fullName evidence="1">Bet v I/Major latex protein domain-containing protein</fullName>
    </recommendedName>
</protein>
<dbReference type="InterPro" id="IPR000916">
    <property type="entry name" value="Bet_v_I/MLP"/>
</dbReference>
<dbReference type="Pfam" id="PF00407">
    <property type="entry name" value="Bet_v_1"/>
    <property type="match status" value="1"/>
</dbReference>
<dbReference type="Gene3D" id="3.50.50.60">
    <property type="entry name" value="FAD/NAD(P)-binding domain"/>
    <property type="match status" value="2"/>
</dbReference>
<dbReference type="Proteomes" id="UP000834106">
    <property type="component" value="Chromosome 18"/>
</dbReference>
<name>A0AAD2A4D8_9LAMI</name>
<dbReference type="EMBL" id="OU503053">
    <property type="protein sequence ID" value="CAI9781325.1"/>
    <property type="molecule type" value="Genomic_DNA"/>
</dbReference>
<evidence type="ECO:0000313" key="2">
    <source>
        <dbReference type="EMBL" id="CAI9781325.1"/>
    </source>
</evidence>
<dbReference type="InterPro" id="IPR023393">
    <property type="entry name" value="START-like_dom_sf"/>
</dbReference>
<evidence type="ECO:0000259" key="1">
    <source>
        <dbReference type="Pfam" id="PF00407"/>
    </source>
</evidence>
<evidence type="ECO:0000313" key="3">
    <source>
        <dbReference type="Proteomes" id="UP000834106"/>
    </source>
</evidence>
<dbReference type="SUPFAM" id="SSF55961">
    <property type="entry name" value="Bet v1-like"/>
    <property type="match status" value="1"/>
</dbReference>
<dbReference type="Gene3D" id="3.30.530.20">
    <property type="match status" value="1"/>
</dbReference>
<feature type="domain" description="Bet v I/Major latex protein" evidence="1">
    <location>
        <begin position="12"/>
        <end position="74"/>
    </location>
</feature>
<dbReference type="InterPro" id="IPR036188">
    <property type="entry name" value="FAD/NAD-bd_sf"/>
</dbReference>
<reference evidence="2" key="1">
    <citation type="submission" date="2023-05" db="EMBL/GenBank/DDBJ databases">
        <authorList>
            <person name="Huff M."/>
        </authorList>
    </citation>
    <scope>NUCLEOTIDE SEQUENCE</scope>
</reference>